<dbReference type="Pfam" id="PF12698">
    <property type="entry name" value="ABC2_membrane_3"/>
    <property type="match status" value="1"/>
</dbReference>
<dbReference type="GO" id="GO:0140359">
    <property type="term" value="F:ABC-type transporter activity"/>
    <property type="evidence" value="ECO:0007669"/>
    <property type="project" value="InterPro"/>
</dbReference>
<protein>
    <submittedName>
        <fullName evidence="8">Sodium ABC transporter permease</fullName>
    </submittedName>
</protein>
<feature type="transmembrane region" description="Helical" evidence="6">
    <location>
        <begin position="315"/>
        <end position="332"/>
    </location>
</feature>
<sequence>MNKFWIIASDVYKKNVKSVAFLIMILVPFILLGVIYLAGSLASGSSEINNVGVISENQELAQQMESIKNDDFKFKYISTEKEAQKKLKAKDLDAFLVLTVKDDEITGKLYAESSLGTVTELTINQMLNTIQSSINASKLNLTPEQVASLNQPANFSKTKVSFGEDGKMTTGQDNTMILFGVAYALSLVLFMIIVSYSSIIAQEIASEKGTRIMEVILSSTKAQTHFYGKLTGVVLVALTQILIYGVSFAIGYNQLKDMDFVKDFLTNFSLNDLLGSFLAYTLIFFILGILIYSVLAALCGSLVSKPEDTAKAVQPITYLAMIGYFIGMFLGTTDPQNIVIKVTSYIPLISSFIMPIRVANETVSTAGIFISIGTLVIFGIGLTMFSATLYKSNVLVYNEGGMIKSLKQSISILKNERKKTV</sequence>
<dbReference type="InterPro" id="IPR013525">
    <property type="entry name" value="ABC2_TM"/>
</dbReference>
<evidence type="ECO:0000259" key="7">
    <source>
        <dbReference type="Pfam" id="PF12698"/>
    </source>
</evidence>
<dbReference type="OrthoDB" id="9768837at2"/>
<keyword evidence="4 6" id="KW-1133">Transmembrane helix</keyword>
<evidence type="ECO:0000256" key="5">
    <source>
        <dbReference type="ARBA" id="ARBA00023136"/>
    </source>
</evidence>
<comment type="caution">
    <text evidence="8">The sequence shown here is derived from an EMBL/GenBank/DDBJ whole genome shotgun (WGS) entry which is preliminary data.</text>
</comment>
<dbReference type="Gene3D" id="3.40.190.10">
    <property type="entry name" value="Periplasmic binding protein-like II"/>
    <property type="match status" value="1"/>
</dbReference>
<dbReference type="PANTHER" id="PTHR30294:SF29">
    <property type="entry name" value="MULTIDRUG ABC TRANSPORTER PERMEASE YBHS-RELATED"/>
    <property type="match status" value="1"/>
</dbReference>
<feature type="transmembrane region" description="Helical" evidence="6">
    <location>
        <begin position="338"/>
        <end position="356"/>
    </location>
</feature>
<dbReference type="AlphaFoldDB" id="A0A1E5KY00"/>
<evidence type="ECO:0000256" key="2">
    <source>
        <dbReference type="ARBA" id="ARBA00022475"/>
    </source>
</evidence>
<dbReference type="InterPro" id="IPR051449">
    <property type="entry name" value="ABC-2_transporter_component"/>
</dbReference>
<evidence type="ECO:0000256" key="6">
    <source>
        <dbReference type="SAM" id="Phobius"/>
    </source>
</evidence>
<evidence type="ECO:0000256" key="1">
    <source>
        <dbReference type="ARBA" id="ARBA00004651"/>
    </source>
</evidence>
<dbReference type="EMBL" id="MIEK01000015">
    <property type="protein sequence ID" value="OEH82780.1"/>
    <property type="molecule type" value="Genomic_DNA"/>
</dbReference>
<reference evidence="8 9" key="1">
    <citation type="submission" date="2016-09" db="EMBL/GenBank/DDBJ databases">
        <authorList>
            <person name="Capua I."/>
            <person name="De Benedictis P."/>
            <person name="Joannis T."/>
            <person name="Lombin L.H."/>
            <person name="Cattoli G."/>
        </authorList>
    </citation>
    <scope>NUCLEOTIDE SEQUENCE [LARGE SCALE GENOMIC DNA]</scope>
    <source>
        <strain evidence="8 9">LMG 25899</strain>
    </source>
</reference>
<organism evidence="8 9">
    <name type="scientific">Enterococcus rivorum</name>
    <dbReference type="NCBI Taxonomy" id="762845"/>
    <lineage>
        <taxon>Bacteria</taxon>
        <taxon>Bacillati</taxon>
        <taxon>Bacillota</taxon>
        <taxon>Bacilli</taxon>
        <taxon>Lactobacillales</taxon>
        <taxon>Enterococcaceae</taxon>
        <taxon>Enterococcus</taxon>
    </lineage>
</organism>
<evidence type="ECO:0000313" key="8">
    <source>
        <dbReference type="EMBL" id="OEH82780.1"/>
    </source>
</evidence>
<feature type="transmembrane region" description="Helical" evidence="6">
    <location>
        <begin position="177"/>
        <end position="205"/>
    </location>
</feature>
<feature type="transmembrane region" description="Helical" evidence="6">
    <location>
        <begin position="368"/>
        <end position="390"/>
    </location>
</feature>
<dbReference type="PANTHER" id="PTHR30294">
    <property type="entry name" value="MEMBRANE COMPONENT OF ABC TRANSPORTER YHHJ-RELATED"/>
    <property type="match status" value="1"/>
</dbReference>
<feature type="transmembrane region" description="Helical" evidence="6">
    <location>
        <begin position="226"/>
        <end position="250"/>
    </location>
</feature>
<keyword evidence="2" id="KW-1003">Cell membrane</keyword>
<keyword evidence="3 6" id="KW-0812">Transmembrane</keyword>
<keyword evidence="5 6" id="KW-0472">Membrane</keyword>
<feature type="domain" description="ABC-2 type transporter transmembrane" evidence="7">
    <location>
        <begin position="20"/>
        <end position="386"/>
    </location>
</feature>
<dbReference type="RefSeq" id="WP_069698223.1">
    <property type="nucleotide sequence ID" value="NZ_JAGGMA010000025.1"/>
</dbReference>
<keyword evidence="9" id="KW-1185">Reference proteome</keyword>
<feature type="transmembrane region" description="Helical" evidence="6">
    <location>
        <begin position="277"/>
        <end position="303"/>
    </location>
</feature>
<accession>A0A1E5KY00</accession>
<comment type="subcellular location">
    <subcellularLocation>
        <location evidence="1">Cell membrane</location>
        <topology evidence="1">Multi-pass membrane protein</topology>
    </subcellularLocation>
</comment>
<dbReference type="GO" id="GO:0005886">
    <property type="term" value="C:plasma membrane"/>
    <property type="evidence" value="ECO:0007669"/>
    <property type="project" value="UniProtKB-SubCell"/>
</dbReference>
<gene>
    <name evidence="8" type="ORF">BCR26_11655</name>
</gene>
<proteinExistence type="predicted"/>
<name>A0A1E5KY00_9ENTE</name>
<evidence type="ECO:0000313" key="9">
    <source>
        <dbReference type="Proteomes" id="UP000095256"/>
    </source>
</evidence>
<evidence type="ECO:0000256" key="4">
    <source>
        <dbReference type="ARBA" id="ARBA00022989"/>
    </source>
</evidence>
<dbReference type="STRING" id="762845.BCR26_11655"/>
<dbReference type="Proteomes" id="UP000095256">
    <property type="component" value="Unassembled WGS sequence"/>
</dbReference>
<feature type="transmembrane region" description="Helical" evidence="6">
    <location>
        <begin position="20"/>
        <end position="39"/>
    </location>
</feature>
<evidence type="ECO:0000256" key="3">
    <source>
        <dbReference type="ARBA" id="ARBA00022692"/>
    </source>
</evidence>